<dbReference type="InterPro" id="IPR045921">
    <property type="entry name" value="DUF6340"/>
</dbReference>
<protein>
    <submittedName>
        <fullName evidence="1">Uncharacterized protein</fullName>
    </submittedName>
</protein>
<organism evidence="1">
    <name type="scientific">bioreactor metagenome</name>
    <dbReference type="NCBI Taxonomy" id="1076179"/>
    <lineage>
        <taxon>unclassified sequences</taxon>
        <taxon>metagenomes</taxon>
        <taxon>ecological metagenomes</taxon>
    </lineage>
</organism>
<dbReference type="Pfam" id="PF19867">
    <property type="entry name" value="DUF6340"/>
    <property type="match status" value="1"/>
</dbReference>
<gene>
    <name evidence="1" type="ORF">SDC9_25738</name>
</gene>
<dbReference type="AlphaFoldDB" id="A0A644ULR1"/>
<dbReference type="EMBL" id="VSSQ01000131">
    <property type="protein sequence ID" value="MPL79851.1"/>
    <property type="molecule type" value="Genomic_DNA"/>
</dbReference>
<reference evidence="1" key="1">
    <citation type="submission" date="2019-08" db="EMBL/GenBank/DDBJ databases">
        <authorList>
            <person name="Kucharzyk K."/>
            <person name="Murdoch R.W."/>
            <person name="Higgins S."/>
            <person name="Loffler F."/>
        </authorList>
    </citation>
    <scope>NUCLEOTIDE SEQUENCE</scope>
</reference>
<accession>A0A644ULR1</accession>
<evidence type="ECO:0000313" key="1">
    <source>
        <dbReference type="EMBL" id="MPL79851.1"/>
    </source>
</evidence>
<sequence>MKRKLILFAVSGLMAALLLNSCGPVIQYFNIDQRVPAEFPVDLTDKSISVFSSTDAIKDSASLDKERFTTDSLLMLNMALGLAEGLESNLSLDTGAIMVFNQTGTQRSQLDNPEYVRGLALNSSADMLFVIEYLDMGTMTIYKMASDGLPGSSDISYVSLPFTMEVGLYNGITGLPEFRREVADTIYWEVISRMDMKDEIIASRLYSSMYEISKKLGASFSSRFFDNWEPIERYLYNYESRPWLEAYRLSQEFKWKEAMDIWMTLTNEATPVKRASAAFNIAVALEMMDEYKLALEWIDYAAKNYPLEGIPGYKSLLETRVEKR</sequence>
<comment type="caution">
    <text evidence="1">The sequence shown here is derived from an EMBL/GenBank/DDBJ whole genome shotgun (WGS) entry which is preliminary data.</text>
</comment>
<proteinExistence type="predicted"/>
<name>A0A644ULR1_9ZZZZ</name>